<feature type="region of interest" description="Disordered" evidence="1">
    <location>
        <begin position="415"/>
        <end position="457"/>
    </location>
</feature>
<dbReference type="Proteomes" id="UP001642484">
    <property type="component" value="Unassembled WGS sequence"/>
</dbReference>
<name>A0ABP0NSL3_9DINO</name>
<evidence type="ECO:0000313" key="2">
    <source>
        <dbReference type="EMBL" id="CAK9065450.1"/>
    </source>
</evidence>
<keyword evidence="3" id="KW-1185">Reference proteome</keyword>
<protein>
    <submittedName>
        <fullName evidence="2">Uncharacterized protein</fullName>
    </submittedName>
</protein>
<reference evidence="2 3" key="1">
    <citation type="submission" date="2024-02" db="EMBL/GenBank/DDBJ databases">
        <authorList>
            <person name="Chen Y."/>
            <person name="Shah S."/>
            <person name="Dougan E. K."/>
            <person name="Thang M."/>
            <person name="Chan C."/>
        </authorList>
    </citation>
    <scope>NUCLEOTIDE SEQUENCE [LARGE SCALE GENOMIC DNA]</scope>
</reference>
<dbReference type="EMBL" id="CAXAMN010022006">
    <property type="protein sequence ID" value="CAK9065450.1"/>
    <property type="molecule type" value="Genomic_DNA"/>
</dbReference>
<gene>
    <name evidence="2" type="ORF">CCMP2556_LOCUS32177</name>
</gene>
<proteinExistence type="predicted"/>
<evidence type="ECO:0000313" key="3">
    <source>
        <dbReference type="Proteomes" id="UP001642484"/>
    </source>
</evidence>
<evidence type="ECO:0000256" key="1">
    <source>
        <dbReference type="SAM" id="MobiDB-lite"/>
    </source>
</evidence>
<organism evidence="2 3">
    <name type="scientific">Durusdinium trenchii</name>
    <dbReference type="NCBI Taxonomy" id="1381693"/>
    <lineage>
        <taxon>Eukaryota</taxon>
        <taxon>Sar</taxon>
        <taxon>Alveolata</taxon>
        <taxon>Dinophyceae</taxon>
        <taxon>Suessiales</taxon>
        <taxon>Symbiodiniaceae</taxon>
        <taxon>Durusdinium</taxon>
    </lineage>
</organism>
<feature type="compositionally biased region" description="Acidic residues" evidence="1">
    <location>
        <begin position="435"/>
        <end position="451"/>
    </location>
</feature>
<accession>A0ABP0NSL3</accession>
<feature type="region of interest" description="Disordered" evidence="1">
    <location>
        <begin position="329"/>
        <end position="362"/>
    </location>
</feature>
<sequence>MPGKNYPYLAIQVQRFCNSYSQRQLRYAFQDLKLSEAEDLELSGAAEVMLDHEDRAGRRVAPSEHSRMPSEVSLRTGAGFEGGSFHLGFQTLFSIVAVHLRHAIRRWATFSRRKHFEERQSQVVHALRNVQAEMDNKMKQQPASSNALSPASEVSPSAAYSPNFAESVTSTPHFRRLDVGHMNVVTQGHATHFTKKTQDSPGLHSDDLVKSLCEDQARVDEVIKLAAILWDNLSLANMQPNILPQVLMKASLLARTAERCQRHVMREAMHLLWKSSTLQRSVEELLAKGELMKCNNSRSSEAVPQHVSHSHVPQVQQHIDFHVTDDVPQEDLAEPSDPVREELAREVQEDFETSKPKVHEEGEELQSTVGASAGWDALATAVTSHAPPPAHAMEDAHPKESKANAEADFVVTQPIATAPDRSTGPHVAYAAESELNSDESDAEESDIDDDALLAGLG</sequence>
<comment type="caution">
    <text evidence="2">The sequence shown here is derived from an EMBL/GenBank/DDBJ whole genome shotgun (WGS) entry which is preliminary data.</text>
</comment>
<feature type="compositionally biased region" description="Basic and acidic residues" evidence="1">
    <location>
        <begin position="337"/>
        <end position="360"/>
    </location>
</feature>